<protein>
    <submittedName>
        <fullName evidence="11">Protein TonB</fullName>
    </submittedName>
</protein>
<evidence type="ECO:0000313" key="12">
    <source>
        <dbReference type="Proteomes" id="UP000199249"/>
    </source>
</evidence>
<evidence type="ECO:0000259" key="10">
    <source>
        <dbReference type="Pfam" id="PF03544"/>
    </source>
</evidence>
<evidence type="ECO:0000256" key="4">
    <source>
        <dbReference type="ARBA" id="ARBA00022475"/>
    </source>
</evidence>
<evidence type="ECO:0000256" key="7">
    <source>
        <dbReference type="ARBA" id="ARBA00022927"/>
    </source>
</evidence>
<evidence type="ECO:0000256" key="3">
    <source>
        <dbReference type="ARBA" id="ARBA00022448"/>
    </source>
</evidence>
<comment type="similarity">
    <text evidence="2">Belongs to the TonB family.</text>
</comment>
<dbReference type="Proteomes" id="UP000199249">
    <property type="component" value="Unassembled WGS sequence"/>
</dbReference>
<dbReference type="PANTHER" id="PTHR33446">
    <property type="entry name" value="PROTEIN TONB-RELATED"/>
    <property type="match status" value="1"/>
</dbReference>
<dbReference type="InterPro" id="IPR037682">
    <property type="entry name" value="TonB_C"/>
</dbReference>
<evidence type="ECO:0000256" key="1">
    <source>
        <dbReference type="ARBA" id="ARBA00004383"/>
    </source>
</evidence>
<name>A0A1H3HQ32_9BACT</name>
<evidence type="ECO:0000256" key="9">
    <source>
        <dbReference type="ARBA" id="ARBA00023136"/>
    </source>
</evidence>
<sequence>MLPLPLLNVRLQACSENWAQMTPAARGRHCAHCNRTVLDFTQATPADLEAAFQSAPDGRVCGRFRAEQLAADQPAPLPARPALRPKLRRFLVALVLVCGLGLSGREAVAQVRQAVQTEPRTPVINTPEQAPTLLITYGGLVFYEHEYPKTSVKTLTGQEIFTYVEQMPVFRGGNEDLRRFIAGQVRQPKDALYEGRVFVKFVIDEQGQVTNSHILRGLNEAADTEALRVVRLLPPFTPGRQNGRTVKVSYTVRISFGGDE</sequence>
<gene>
    <name evidence="11" type="ORF">SAMN04488069_10699</name>
</gene>
<dbReference type="InterPro" id="IPR051045">
    <property type="entry name" value="TonB-dependent_transducer"/>
</dbReference>
<keyword evidence="5" id="KW-0997">Cell inner membrane</keyword>
<dbReference type="Pfam" id="PF03544">
    <property type="entry name" value="TonB_C"/>
    <property type="match status" value="1"/>
</dbReference>
<evidence type="ECO:0000256" key="5">
    <source>
        <dbReference type="ARBA" id="ARBA00022519"/>
    </source>
</evidence>
<keyword evidence="9" id="KW-0472">Membrane</keyword>
<organism evidence="11 12">
    <name type="scientific">Hymenobacter psychrophilus</name>
    <dbReference type="NCBI Taxonomy" id="651662"/>
    <lineage>
        <taxon>Bacteria</taxon>
        <taxon>Pseudomonadati</taxon>
        <taxon>Bacteroidota</taxon>
        <taxon>Cytophagia</taxon>
        <taxon>Cytophagales</taxon>
        <taxon>Hymenobacteraceae</taxon>
        <taxon>Hymenobacter</taxon>
    </lineage>
</organism>
<keyword evidence="12" id="KW-1185">Reference proteome</keyword>
<accession>A0A1H3HQ32</accession>
<feature type="domain" description="TonB C-terminal" evidence="10">
    <location>
        <begin position="193"/>
        <end position="256"/>
    </location>
</feature>
<dbReference type="OrthoDB" id="1039448at2"/>
<dbReference type="GO" id="GO:0031992">
    <property type="term" value="F:energy transducer activity"/>
    <property type="evidence" value="ECO:0007669"/>
    <property type="project" value="TreeGrafter"/>
</dbReference>
<proteinExistence type="inferred from homology"/>
<dbReference type="AlphaFoldDB" id="A0A1H3HQ32"/>
<evidence type="ECO:0000256" key="6">
    <source>
        <dbReference type="ARBA" id="ARBA00022692"/>
    </source>
</evidence>
<keyword evidence="8" id="KW-1133">Transmembrane helix</keyword>
<reference evidence="12" key="1">
    <citation type="submission" date="2016-10" db="EMBL/GenBank/DDBJ databases">
        <authorList>
            <person name="Varghese N."/>
            <person name="Submissions S."/>
        </authorList>
    </citation>
    <scope>NUCLEOTIDE SEQUENCE [LARGE SCALE GENOMIC DNA]</scope>
    <source>
        <strain evidence="12">CGMCC 1.8975</strain>
    </source>
</reference>
<keyword evidence="3" id="KW-0813">Transport</keyword>
<dbReference type="STRING" id="651662.SAMN04488069_10699"/>
<keyword evidence="4" id="KW-1003">Cell membrane</keyword>
<evidence type="ECO:0000313" key="11">
    <source>
        <dbReference type="EMBL" id="SDY17542.1"/>
    </source>
</evidence>
<keyword evidence="6" id="KW-0812">Transmembrane</keyword>
<dbReference type="InterPro" id="IPR006260">
    <property type="entry name" value="TonB/TolA_C"/>
</dbReference>
<dbReference type="SUPFAM" id="SSF74653">
    <property type="entry name" value="TolA/TonB C-terminal domain"/>
    <property type="match status" value="1"/>
</dbReference>
<keyword evidence="7" id="KW-0653">Protein transport</keyword>
<dbReference type="GO" id="GO:0055085">
    <property type="term" value="P:transmembrane transport"/>
    <property type="evidence" value="ECO:0007669"/>
    <property type="project" value="InterPro"/>
</dbReference>
<dbReference type="EMBL" id="FNOV01000006">
    <property type="protein sequence ID" value="SDY17542.1"/>
    <property type="molecule type" value="Genomic_DNA"/>
</dbReference>
<comment type="subcellular location">
    <subcellularLocation>
        <location evidence="1">Cell inner membrane</location>
        <topology evidence="1">Single-pass membrane protein</topology>
        <orientation evidence="1">Periplasmic side</orientation>
    </subcellularLocation>
</comment>
<dbReference type="GO" id="GO:0015031">
    <property type="term" value="P:protein transport"/>
    <property type="evidence" value="ECO:0007669"/>
    <property type="project" value="UniProtKB-KW"/>
</dbReference>
<dbReference type="PANTHER" id="PTHR33446:SF2">
    <property type="entry name" value="PROTEIN TONB"/>
    <property type="match status" value="1"/>
</dbReference>
<dbReference type="Gene3D" id="3.30.1150.10">
    <property type="match status" value="1"/>
</dbReference>
<evidence type="ECO:0000256" key="8">
    <source>
        <dbReference type="ARBA" id="ARBA00022989"/>
    </source>
</evidence>
<evidence type="ECO:0000256" key="2">
    <source>
        <dbReference type="ARBA" id="ARBA00006555"/>
    </source>
</evidence>
<dbReference type="RefSeq" id="WP_092739731.1">
    <property type="nucleotide sequence ID" value="NZ_FNOV01000006.1"/>
</dbReference>
<dbReference type="NCBIfam" id="TIGR01352">
    <property type="entry name" value="tonB_Cterm"/>
    <property type="match status" value="1"/>
</dbReference>
<dbReference type="GO" id="GO:0098797">
    <property type="term" value="C:plasma membrane protein complex"/>
    <property type="evidence" value="ECO:0007669"/>
    <property type="project" value="TreeGrafter"/>
</dbReference>